<organism evidence="1">
    <name type="scientific">uncultured Desulfobacteraceae bacterium</name>
    <dbReference type="NCBI Taxonomy" id="218296"/>
    <lineage>
        <taxon>Bacteria</taxon>
        <taxon>Pseudomonadati</taxon>
        <taxon>Thermodesulfobacteriota</taxon>
        <taxon>Desulfobacteria</taxon>
        <taxon>Desulfobacterales</taxon>
        <taxon>Desulfobacteraceae</taxon>
        <taxon>environmental samples</taxon>
    </lineage>
</organism>
<evidence type="ECO:0008006" key="2">
    <source>
        <dbReference type="Google" id="ProtNLM"/>
    </source>
</evidence>
<dbReference type="EMBL" id="CAACVI010000001">
    <property type="protein sequence ID" value="VEN72719.1"/>
    <property type="molecule type" value="Genomic_DNA"/>
</dbReference>
<accession>A0A484HDF7</accession>
<protein>
    <recommendedName>
        <fullName evidence="2">Addiction module antidote protein</fullName>
    </recommendedName>
</protein>
<dbReference type="AlphaFoldDB" id="A0A484HDF7"/>
<dbReference type="PANTHER" id="PTHR40275:SF1">
    <property type="entry name" value="SSL7038 PROTEIN"/>
    <property type="match status" value="1"/>
</dbReference>
<dbReference type="Pfam" id="PF21716">
    <property type="entry name" value="dnstrm_HI1420"/>
    <property type="match status" value="1"/>
</dbReference>
<dbReference type="PANTHER" id="PTHR40275">
    <property type="entry name" value="SSL7038 PROTEIN"/>
    <property type="match status" value="1"/>
</dbReference>
<dbReference type="InterPro" id="IPR014057">
    <property type="entry name" value="HI1420"/>
</dbReference>
<dbReference type="NCBIfam" id="TIGR02684">
    <property type="entry name" value="dnstrm_HI1420"/>
    <property type="match status" value="1"/>
</dbReference>
<gene>
    <name evidence="1" type="ORF">EPICR_10218</name>
</gene>
<evidence type="ECO:0000313" key="1">
    <source>
        <dbReference type="EMBL" id="VEN72719.1"/>
    </source>
</evidence>
<reference evidence="1" key="1">
    <citation type="submission" date="2019-01" db="EMBL/GenBank/DDBJ databases">
        <authorList>
            <consortium name="Genoscope - CEA"/>
            <person name="William W."/>
        </authorList>
    </citation>
    <scope>NUCLEOTIDE SEQUENCE</scope>
    <source>
        <strain evidence="1">CR-1</strain>
    </source>
</reference>
<sequence length="122" mass="13864">MRNYREFVLEKMKEPGEAAEYLRLSLDEYFKDGNTEAFLLALRTVAEARGGITKLSKNTELNRQTLYRTLSKKGNPKINTLRSILHSLGFRLSIEPALDPQRSGHFEEIAAHGERTGIDAIQ</sequence>
<dbReference type="InterPro" id="IPR010982">
    <property type="entry name" value="Lambda_DNA-bd_dom_sf"/>
</dbReference>
<dbReference type="SUPFAM" id="SSF47413">
    <property type="entry name" value="lambda repressor-like DNA-binding domains"/>
    <property type="match status" value="1"/>
</dbReference>
<dbReference type="GO" id="GO:0003677">
    <property type="term" value="F:DNA binding"/>
    <property type="evidence" value="ECO:0007669"/>
    <property type="project" value="InterPro"/>
</dbReference>
<name>A0A484HDF7_9BACT</name>
<proteinExistence type="predicted"/>